<accession>X6LQZ3</accession>
<name>X6LQZ3_RETFI</name>
<gene>
    <name evidence="1" type="ORF">RFI_33835</name>
</gene>
<sequence length="149" mass="17730">MHYKKNIFTKKRDEWKILKLYQNYFIFISNFYKRFLKNICLLCDLKLISGNIVVFFFVSKFKLIYKIQALKTIKSQMKKTNENIKTNSTSTLPDKQANSIKKPLIACKSKSLRMHGQQVFKKINVLSKNELESDVDKYMKSKRVLLEFV</sequence>
<dbReference type="AlphaFoldDB" id="X6LQZ3"/>
<evidence type="ECO:0000313" key="1">
    <source>
        <dbReference type="EMBL" id="ETO03567.1"/>
    </source>
</evidence>
<organism evidence="1 2">
    <name type="scientific">Reticulomyxa filosa</name>
    <dbReference type="NCBI Taxonomy" id="46433"/>
    <lineage>
        <taxon>Eukaryota</taxon>
        <taxon>Sar</taxon>
        <taxon>Rhizaria</taxon>
        <taxon>Retaria</taxon>
        <taxon>Foraminifera</taxon>
        <taxon>Monothalamids</taxon>
        <taxon>Reticulomyxidae</taxon>
        <taxon>Reticulomyxa</taxon>
    </lineage>
</organism>
<reference evidence="1 2" key="1">
    <citation type="journal article" date="2013" name="Curr. Biol.">
        <title>The Genome of the Foraminiferan Reticulomyxa filosa.</title>
        <authorList>
            <person name="Glockner G."/>
            <person name="Hulsmann N."/>
            <person name="Schleicher M."/>
            <person name="Noegel A.A."/>
            <person name="Eichinger L."/>
            <person name="Gallinger C."/>
            <person name="Pawlowski J."/>
            <person name="Sierra R."/>
            <person name="Euteneuer U."/>
            <person name="Pillet L."/>
            <person name="Moustafa A."/>
            <person name="Platzer M."/>
            <person name="Groth M."/>
            <person name="Szafranski K."/>
            <person name="Schliwa M."/>
        </authorList>
    </citation>
    <scope>NUCLEOTIDE SEQUENCE [LARGE SCALE GENOMIC DNA]</scope>
</reference>
<dbReference type="EMBL" id="ASPP01032947">
    <property type="protein sequence ID" value="ETO03567.1"/>
    <property type="molecule type" value="Genomic_DNA"/>
</dbReference>
<evidence type="ECO:0000313" key="2">
    <source>
        <dbReference type="Proteomes" id="UP000023152"/>
    </source>
</evidence>
<protein>
    <submittedName>
        <fullName evidence="1">Uncharacterized protein</fullName>
    </submittedName>
</protein>
<proteinExistence type="predicted"/>
<dbReference type="Proteomes" id="UP000023152">
    <property type="component" value="Unassembled WGS sequence"/>
</dbReference>
<comment type="caution">
    <text evidence="1">The sequence shown here is derived from an EMBL/GenBank/DDBJ whole genome shotgun (WGS) entry which is preliminary data.</text>
</comment>
<keyword evidence="2" id="KW-1185">Reference proteome</keyword>